<sequence length="412" mass="48213">MHKKRKTKTRHLKQLKDDGSELVTCEEDVNERPSYERPSRKIRVLTRKGKGRSRERFKVIRGIKGEEKRRKTYIKDEAVKEVDFELDSAYKDAIAVTDKIGDNAFECVRTICRRGLRPILKDFATIRKFLPPEITTIMFDRHPAKNRYTDVMCLDKTRVVLKDRPRNNDYIHANWVQLSASRRYICTQGPLEETIEDFWWMIFKEEVKAIVMLCDFIEDGESKCAEYYPLTTGEKVRYGGITVKNERDGQHLDSITCQIMSVRLEGDTHQVYHYRLLNWPDRSSPRSGAPIVALITKLKILNEKGPIVVHCSAGIGRTGTLCAVDYAIDRLNEEGTVSPPDIVKEIRHQRLHSVQSVLQYIFIHICLIEYMHTFKSLPHDTLTRRFRRDYERYLKKFNERLTKDKQQASNST</sequence>
<dbReference type="InterPro" id="IPR000387">
    <property type="entry name" value="Tyr_Pase_dom"/>
</dbReference>
<organism evidence="3">
    <name type="scientific">Brugia malayi</name>
    <name type="common">Filarial nematode worm</name>
    <dbReference type="NCBI Taxonomy" id="6279"/>
    <lineage>
        <taxon>Eukaryota</taxon>
        <taxon>Metazoa</taxon>
        <taxon>Ecdysozoa</taxon>
        <taxon>Nematoda</taxon>
        <taxon>Chromadorea</taxon>
        <taxon>Rhabditida</taxon>
        <taxon>Spirurina</taxon>
        <taxon>Spiruromorpha</taxon>
        <taxon>Filarioidea</taxon>
        <taxon>Onchocercidae</taxon>
        <taxon>Brugia</taxon>
    </lineage>
</organism>
<reference evidence="5" key="3">
    <citation type="submission" date="2022-04" db="UniProtKB">
        <authorList>
            <consortium name="WormBaseParasite"/>
        </authorList>
    </citation>
    <scope>IDENTIFICATION</scope>
</reference>
<dbReference type="GO" id="GO:0004725">
    <property type="term" value="F:protein tyrosine phosphatase activity"/>
    <property type="evidence" value="ECO:0007669"/>
    <property type="project" value="InterPro"/>
</dbReference>
<dbReference type="PANTHER" id="PTHR46163">
    <property type="entry name" value="TYROSINE-PROTEIN PHOSPHATASE-RELATED"/>
    <property type="match status" value="1"/>
</dbReference>
<proteinExistence type="predicted"/>
<dbReference type="GeneID" id="6097279"/>
<evidence type="ECO:0000259" key="2">
    <source>
        <dbReference type="PROSITE" id="PS50056"/>
    </source>
</evidence>
<dbReference type="PROSITE" id="PS00383">
    <property type="entry name" value="TYR_PHOSPHATASE_1"/>
    <property type="match status" value="1"/>
</dbReference>
<evidence type="ECO:0000313" key="5">
    <source>
        <dbReference type="WBParaSite" id="Bm7031.1"/>
    </source>
</evidence>
<dbReference type="RefSeq" id="XP_042938404.1">
    <property type="nucleotide sequence ID" value="XM_043082470.1"/>
</dbReference>
<dbReference type="KEGG" id="bmy:BM_BM7031"/>
<reference evidence="4" key="1">
    <citation type="journal article" date="2007" name="Science">
        <title>Draft genome of the filarial nematode parasite Brugia malayi.</title>
        <authorList>
            <person name="Ghedin E."/>
            <person name="Wang S."/>
            <person name="Spiro D."/>
            <person name="Caler E."/>
            <person name="Zhao Q."/>
            <person name="Crabtree J."/>
            <person name="Allen J.E."/>
            <person name="Delcher A.L."/>
            <person name="Guiliano D.B."/>
            <person name="Miranda-Saavedra D."/>
            <person name="Angiuoli S.V."/>
            <person name="Creasy T."/>
            <person name="Amedeo P."/>
            <person name="Haas B."/>
            <person name="El-Sayed N.M."/>
            <person name="Wortman J.R."/>
            <person name="Feldblyum T."/>
            <person name="Tallon L."/>
            <person name="Schatz M."/>
            <person name="Shumway M."/>
            <person name="Koo H."/>
            <person name="Salzberg S.L."/>
            <person name="Schobel S."/>
            <person name="Pertea M."/>
            <person name="Pop M."/>
            <person name="White O."/>
            <person name="Barton G.J."/>
            <person name="Carlow C.K."/>
            <person name="Crawford M.J."/>
            <person name="Daub J."/>
            <person name="Dimmic M.W."/>
            <person name="Estes C.F."/>
            <person name="Foster J.M."/>
            <person name="Ganatra M."/>
            <person name="Gregory W.F."/>
            <person name="Johnson N.M."/>
            <person name="Jin J."/>
            <person name="Komuniecki R."/>
            <person name="Korf I."/>
            <person name="Kumar S."/>
            <person name="Laney S."/>
            <person name="Li B.W."/>
            <person name="Li W."/>
            <person name="Lindblom T.H."/>
            <person name="Lustigman S."/>
            <person name="Ma D."/>
            <person name="Maina C.V."/>
            <person name="Martin D.M."/>
            <person name="McCarter J.P."/>
            <person name="McReynolds L."/>
            <person name="Mitreva M."/>
            <person name="Nutman T.B."/>
            <person name="Parkinson J."/>
            <person name="Peregrin-Alvarez J.M."/>
            <person name="Poole C."/>
            <person name="Ren Q."/>
            <person name="Saunders L."/>
            <person name="Sluder A.E."/>
            <person name="Smith K."/>
            <person name="Stanke M."/>
            <person name="Unnasch T.R."/>
            <person name="Ware J."/>
            <person name="Wei A.D."/>
            <person name="Weil G."/>
            <person name="Williams D.J."/>
            <person name="Zhang Y."/>
            <person name="Williams S.A."/>
            <person name="Fraser-Liggett C."/>
            <person name="Slatko B."/>
            <person name="Blaxter M.L."/>
            <person name="Scott A.L."/>
        </authorList>
    </citation>
    <scope>NUCLEOTIDE SEQUENCE</scope>
    <source>
        <strain evidence="4">FR3</strain>
    </source>
</reference>
<dbReference type="InterPro" id="IPR029021">
    <property type="entry name" value="Prot-tyrosine_phosphatase-like"/>
</dbReference>
<dbReference type="EMBL" id="CAAKNF010000195">
    <property type="protein sequence ID" value="VIO99391.1"/>
    <property type="molecule type" value="Genomic_DNA"/>
</dbReference>
<accession>A0A8L7YNP9</accession>
<dbReference type="CDD" id="cd00047">
    <property type="entry name" value="PTPc"/>
    <property type="match status" value="1"/>
</dbReference>
<dbReference type="InterPro" id="IPR016130">
    <property type="entry name" value="Tyr_Pase_AS"/>
</dbReference>
<dbReference type="InterPro" id="IPR000242">
    <property type="entry name" value="PTP_cat"/>
</dbReference>
<dbReference type="Pfam" id="PF00102">
    <property type="entry name" value="Y_phosphatase"/>
    <property type="match status" value="1"/>
</dbReference>
<accession>A0A4E9FU37</accession>
<dbReference type="WBParaSite" id="Bm7031.1">
    <property type="protein sequence ID" value="Bm7031.1"/>
    <property type="gene ID" value="WBGene00227292"/>
</dbReference>
<dbReference type="InterPro" id="IPR003595">
    <property type="entry name" value="Tyr_Pase_cat"/>
</dbReference>
<dbReference type="PROSITE" id="PS50056">
    <property type="entry name" value="TYR_PHOSPHATASE_2"/>
    <property type="match status" value="1"/>
</dbReference>
<reference evidence="3" key="2">
    <citation type="submission" date="2019-04" db="EMBL/GenBank/DDBJ databases">
        <authorList>
            <person name="Howe K."/>
            <person name="Paulini M."/>
            <person name="Williams G."/>
        </authorList>
    </citation>
    <scope>NUCLEOTIDE SEQUENCE [LARGE SCALE GENOMIC DNA]</scope>
    <source>
        <strain evidence="3">FR3</strain>
    </source>
</reference>
<evidence type="ECO:0000313" key="4">
    <source>
        <dbReference type="Proteomes" id="UP000006672"/>
    </source>
</evidence>
<feature type="domain" description="Tyrosine specific protein phosphatases" evidence="2">
    <location>
        <begin position="289"/>
        <end position="361"/>
    </location>
</feature>
<dbReference type="PRINTS" id="PR00700">
    <property type="entry name" value="PRTYPHPHTASE"/>
</dbReference>
<gene>
    <name evidence="3" type="primary">Bm7031</name>
    <name evidence="3" type="ORF">BM_BM7031</name>
</gene>
<name>A0A4E9FU37_BRUMA</name>
<dbReference type="SUPFAM" id="SSF52799">
    <property type="entry name" value="(Phosphotyrosine protein) phosphatases II"/>
    <property type="match status" value="1"/>
</dbReference>
<dbReference type="InterPro" id="IPR052782">
    <property type="entry name" value="Oocyte-zygote_transition_reg"/>
</dbReference>
<protein>
    <submittedName>
        <fullName evidence="3 5">Protein-tyrosine phosphatase containing protein</fullName>
    </submittedName>
</protein>
<feature type="domain" description="Tyrosine-protein phosphatase" evidence="1">
    <location>
        <begin position="119"/>
        <end position="370"/>
    </location>
</feature>
<evidence type="ECO:0000259" key="1">
    <source>
        <dbReference type="PROSITE" id="PS50055"/>
    </source>
</evidence>
<keyword evidence="4" id="KW-1185">Reference proteome</keyword>
<dbReference type="AlphaFoldDB" id="A0A4E9FU37"/>
<dbReference type="Gene3D" id="3.90.190.10">
    <property type="entry name" value="Protein tyrosine phosphatase superfamily"/>
    <property type="match status" value="1"/>
</dbReference>
<dbReference type="SMART" id="SM00404">
    <property type="entry name" value="PTPc_motif"/>
    <property type="match status" value="1"/>
</dbReference>
<dbReference type="Proteomes" id="UP000006672">
    <property type="component" value="Unassembled WGS sequence"/>
</dbReference>
<dbReference type="SMART" id="SM00194">
    <property type="entry name" value="PTPc"/>
    <property type="match status" value="1"/>
</dbReference>
<dbReference type="CTD" id="6097279"/>
<dbReference type="PROSITE" id="PS50055">
    <property type="entry name" value="TYR_PHOSPHATASE_PTP"/>
    <property type="match status" value="1"/>
</dbReference>
<dbReference type="OrthoDB" id="6058203at2759"/>
<evidence type="ECO:0000313" key="3">
    <source>
        <dbReference type="EMBL" id="VIO99391.1"/>
    </source>
</evidence>